<sequence>MIREATIADLPAIIEIYNTSIPGRMATADLEPVTVASRMEWFLAHNPELRPLWVLTADDKVKAWLSFRSFYGRAAYRHTAEISIYVSPESLRQKLGDRLLSKAIETAPNLDLKTLVAFIFSHNQPSLNLFKKHDFQQWGYLPQIAEINGIDRDLVILGRQLSMSH</sequence>
<dbReference type="SUPFAM" id="SSF55729">
    <property type="entry name" value="Acyl-CoA N-acyltransferases (Nat)"/>
    <property type="match status" value="1"/>
</dbReference>
<feature type="domain" description="N-acetyltransferase" evidence="3">
    <location>
        <begin position="1"/>
        <end position="165"/>
    </location>
</feature>
<dbReference type="AlphaFoldDB" id="A0A2T1FFM8"/>
<dbReference type="Pfam" id="PF00583">
    <property type="entry name" value="Acetyltransf_1"/>
    <property type="match status" value="1"/>
</dbReference>
<dbReference type="PANTHER" id="PTHR43072">
    <property type="entry name" value="N-ACETYLTRANSFERASE"/>
    <property type="match status" value="1"/>
</dbReference>
<dbReference type="EMBL" id="PVWO01000540">
    <property type="protein sequence ID" value="PSB43806.1"/>
    <property type="molecule type" value="Genomic_DNA"/>
</dbReference>
<keyword evidence="1 4" id="KW-0808">Transferase</keyword>
<gene>
    <name evidence="4" type="ORF">C7B77_25970</name>
</gene>
<name>A0A2T1FFM8_9CYAN</name>
<evidence type="ECO:0000259" key="3">
    <source>
        <dbReference type="PROSITE" id="PS51186"/>
    </source>
</evidence>
<protein>
    <submittedName>
        <fullName evidence="4">N-acetyltransferase</fullName>
    </submittedName>
</protein>
<keyword evidence="5" id="KW-1185">Reference proteome</keyword>
<organism evidence="4 5">
    <name type="scientific">Chamaesiphon polymorphus CCALA 037</name>
    <dbReference type="NCBI Taxonomy" id="2107692"/>
    <lineage>
        <taxon>Bacteria</taxon>
        <taxon>Bacillati</taxon>
        <taxon>Cyanobacteriota</taxon>
        <taxon>Cyanophyceae</taxon>
        <taxon>Gomontiellales</taxon>
        <taxon>Chamaesiphonaceae</taxon>
        <taxon>Chamaesiphon</taxon>
    </lineage>
</organism>
<evidence type="ECO:0000313" key="5">
    <source>
        <dbReference type="Proteomes" id="UP000238937"/>
    </source>
</evidence>
<evidence type="ECO:0000313" key="4">
    <source>
        <dbReference type="EMBL" id="PSB43806.1"/>
    </source>
</evidence>
<dbReference type="InterPro" id="IPR000182">
    <property type="entry name" value="GNAT_dom"/>
</dbReference>
<dbReference type="InterPro" id="IPR016181">
    <property type="entry name" value="Acyl_CoA_acyltransferase"/>
</dbReference>
<dbReference type="CDD" id="cd04301">
    <property type="entry name" value="NAT_SF"/>
    <property type="match status" value="1"/>
</dbReference>
<keyword evidence="2" id="KW-0012">Acyltransferase</keyword>
<dbReference type="PANTHER" id="PTHR43072:SF23">
    <property type="entry name" value="UPF0039 PROTEIN C11D3.02C"/>
    <property type="match status" value="1"/>
</dbReference>
<dbReference type="GO" id="GO:0016747">
    <property type="term" value="F:acyltransferase activity, transferring groups other than amino-acyl groups"/>
    <property type="evidence" value="ECO:0007669"/>
    <property type="project" value="InterPro"/>
</dbReference>
<accession>A0A2T1FFM8</accession>
<reference evidence="4 5" key="1">
    <citation type="submission" date="2018-03" db="EMBL/GenBank/DDBJ databases">
        <title>The ancient ancestry and fast evolution of plastids.</title>
        <authorList>
            <person name="Moore K.R."/>
            <person name="Magnabosco C."/>
            <person name="Momper L."/>
            <person name="Gold D.A."/>
            <person name="Bosak T."/>
            <person name="Fournier G.P."/>
        </authorList>
    </citation>
    <scope>NUCLEOTIDE SEQUENCE [LARGE SCALE GENOMIC DNA]</scope>
    <source>
        <strain evidence="4 5">CCALA 037</strain>
    </source>
</reference>
<evidence type="ECO:0000256" key="2">
    <source>
        <dbReference type="ARBA" id="ARBA00023315"/>
    </source>
</evidence>
<dbReference type="Gene3D" id="3.40.630.30">
    <property type="match status" value="1"/>
</dbReference>
<proteinExistence type="predicted"/>
<comment type="caution">
    <text evidence="4">The sequence shown here is derived from an EMBL/GenBank/DDBJ whole genome shotgun (WGS) entry which is preliminary data.</text>
</comment>
<dbReference type="PROSITE" id="PS51186">
    <property type="entry name" value="GNAT"/>
    <property type="match status" value="1"/>
</dbReference>
<evidence type="ECO:0000256" key="1">
    <source>
        <dbReference type="ARBA" id="ARBA00022679"/>
    </source>
</evidence>
<dbReference type="RefSeq" id="WP_106311814.1">
    <property type="nucleotide sequence ID" value="NZ_PVWO01000540.1"/>
</dbReference>
<dbReference type="OrthoDB" id="9798006at2"/>
<dbReference type="Proteomes" id="UP000238937">
    <property type="component" value="Unassembled WGS sequence"/>
</dbReference>